<dbReference type="Gene3D" id="1.20.5.390">
    <property type="entry name" value="L1 transposable element, trimerization domain"/>
    <property type="match status" value="1"/>
</dbReference>
<feature type="region of interest" description="Disordered" evidence="6">
    <location>
        <begin position="268"/>
        <end position="294"/>
    </location>
</feature>
<dbReference type="InterPro" id="IPR000306">
    <property type="entry name" value="Znf_FYVE"/>
</dbReference>
<dbReference type="InterPro" id="IPR011011">
    <property type="entry name" value="Znf_FYVE_PHD"/>
</dbReference>
<evidence type="ECO:0000313" key="9">
    <source>
        <dbReference type="Proteomes" id="UP000748531"/>
    </source>
</evidence>
<accession>A0A8J4SNN1</accession>
<dbReference type="InterPro" id="IPR013087">
    <property type="entry name" value="Znf_C2H2_type"/>
</dbReference>
<dbReference type="OrthoDB" id="79871at2759"/>
<feature type="coiled-coil region" evidence="5">
    <location>
        <begin position="393"/>
        <end position="512"/>
    </location>
</feature>
<dbReference type="PANTHER" id="PTHR46753">
    <property type="entry name" value="FYVE AND COILED-COIL DOMAIN-CONTAINING PROTEIN 1"/>
    <property type="match status" value="1"/>
</dbReference>
<dbReference type="Gene3D" id="3.30.40.10">
    <property type="entry name" value="Zinc/RING finger domain, C3HC4 (zinc finger)"/>
    <property type="match status" value="1"/>
</dbReference>
<dbReference type="PROSITE" id="PS00028">
    <property type="entry name" value="ZINC_FINGER_C2H2_1"/>
    <property type="match status" value="1"/>
</dbReference>
<evidence type="ECO:0000256" key="2">
    <source>
        <dbReference type="ARBA" id="ARBA00022771"/>
    </source>
</evidence>
<dbReference type="AlphaFoldDB" id="A0A8J4SNN1"/>
<comment type="caution">
    <text evidence="8">The sequence shown here is derived from an EMBL/GenBank/DDBJ whole genome shotgun (WGS) entry which is preliminary data.</text>
</comment>
<keyword evidence="9" id="KW-1185">Reference proteome</keyword>
<dbReference type="InterPro" id="IPR013083">
    <property type="entry name" value="Znf_RING/FYVE/PHD"/>
</dbReference>
<dbReference type="GO" id="GO:0008270">
    <property type="term" value="F:zinc ion binding"/>
    <property type="evidence" value="ECO:0007669"/>
    <property type="project" value="UniProtKB-KW"/>
</dbReference>
<feature type="domain" description="FYVE-type" evidence="7">
    <location>
        <begin position="552"/>
        <end position="610"/>
    </location>
</feature>
<evidence type="ECO:0000313" key="8">
    <source>
        <dbReference type="EMBL" id="KAF5400187.1"/>
    </source>
</evidence>
<evidence type="ECO:0000259" key="7">
    <source>
        <dbReference type="PROSITE" id="PS50178"/>
    </source>
</evidence>
<evidence type="ECO:0000256" key="1">
    <source>
        <dbReference type="ARBA" id="ARBA00022723"/>
    </source>
</evidence>
<evidence type="ECO:0000256" key="6">
    <source>
        <dbReference type="SAM" id="MobiDB-lite"/>
    </source>
</evidence>
<dbReference type="SUPFAM" id="SSF57903">
    <property type="entry name" value="FYVE/PHD zinc finger"/>
    <property type="match status" value="1"/>
</dbReference>
<keyword evidence="1" id="KW-0479">Metal-binding</keyword>
<sequence>MFPRADKSTDNRKPPKLQGADISGFVCPECMLHLNSSDALILHFESQHNNKAERFGQEHSGEDPKITEQRCHLLDEMSQHNSTLIKRISVDSRRMRELENIVDLVLRGTPLPQCFSFSNEQLKDRVDQFLMIQATHASTESMLEASKTELERQQREINSLKTELQHCHEVQVLQNGLTNENQILEEKLTTSEAQLRFALDEVQSLRLQLEATHLEKSTVLPPISAEASTQKVIEMLQTENAQLKEAIASVHMEADILRNRLVNQCTMSSERSAHDEAVREPLSGPESQRSSEERDLFCEQIRNFEQRLGDLQSLRESERAALTVELTTVKATLNQAVTDAAQSRNEAEQTISTLRAQLERLNAEGLSQSSALAGLNAEADQLRKANSIISKDLFTSEQRVQKLVEELADLRKEYQTERDQHAADREQLMQSLSTLQRECDSLRARCSELTTQYEEQLHKLNTIETELERSRTCSEQQIEEVRAQLSVSRKEADSLMERLIKAEDNSSILQEALSVQIHEVECLNKAIFELGRENQSLQMLRERVSTRQWVRDDDASACVGCHREFSISNRKHHCRNCGGIFCGNCSSNRASTASSKDPVRVCRLCYSELIKHNVI</sequence>
<protein>
    <submittedName>
        <fullName evidence="8">Early endosome antigen 1</fullName>
    </submittedName>
</protein>
<gene>
    <name evidence="8" type="ORF">PHET_06647</name>
</gene>
<evidence type="ECO:0000256" key="5">
    <source>
        <dbReference type="SAM" id="Coils"/>
    </source>
</evidence>
<dbReference type="Proteomes" id="UP000748531">
    <property type="component" value="Unassembled WGS sequence"/>
</dbReference>
<evidence type="ECO:0000256" key="4">
    <source>
        <dbReference type="PROSITE-ProRule" id="PRU00091"/>
    </source>
</evidence>
<proteinExistence type="predicted"/>
<dbReference type="PROSITE" id="PS50178">
    <property type="entry name" value="ZF_FYVE"/>
    <property type="match status" value="1"/>
</dbReference>
<feature type="coiled-coil region" evidence="5">
    <location>
        <begin position="136"/>
        <end position="201"/>
    </location>
</feature>
<dbReference type="InterPro" id="IPR017455">
    <property type="entry name" value="Znf_FYVE-rel"/>
</dbReference>
<keyword evidence="5" id="KW-0175">Coiled coil</keyword>
<evidence type="ECO:0000256" key="3">
    <source>
        <dbReference type="ARBA" id="ARBA00022833"/>
    </source>
</evidence>
<keyword evidence="2 4" id="KW-0863">Zinc-finger</keyword>
<feature type="coiled-coil region" evidence="5">
    <location>
        <begin position="337"/>
        <end position="364"/>
    </location>
</feature>
<feature type="coiled-coil region" evidence="5">
    <location>
        <begin position="233"/>
        <end position="260"/>
    </location>
</feature>
<name>A0A8J4SNN1_9TREM</name>
<dbReference type="EMBL" id="LUCH01003397">
    <property type="protein sequence ID" value="KAF5400187.1"/>
    <property type="molecule type" value="Genomic_DNA"/>
</dbReference>
<dbReference type="Pfam" id="PF01363">
    <property type="entry name" value="FYVE"/>
    <property type="match status" value="1"/>
</dbReference>
<keyword evidence="3" id="KW-0862">Zinc</keyword>
<dbReference type="SMART" id="SM00064">
    <property type="entry name" value="FYVE"/>
    <property type="match status" value="1"/>
</dbReference>
<reference evidence="8" key="1">
    <citation type="submission" date="2019-05" db="EMBL/GenBank/DDBJ databases">
        <title>Annotation for the trematode Paragonimus heterotremus.</title>
        <authorList>
            <person name="Choi Y.-J."/>
        </authorList>
    </citation>
    <scope>NUCLEOTIDE SEQUENCE</scope>
    <source>
        <strain evidence="8">LC</strain>
    </source>
</reference>
<dbReference type="PANTHER" id="PTHR46753:SF3">
    <property type="entry name" value="PDZ DOMAIN-CONTAINING PROTEIN"/>
    <property type="match status" value="1"/>
</dbReference>
<organism evidence="8 9">
    <name type="scientific">Paragonimus heterotremus</name>
    <dbReference type="NCBI Taxonomy" id="100268"/>
    <lineage>
        <taxon>Eukaryota</taxon>
        <taxon>Metazoa</taxon>
        <taxon>Spiralia</taxon>
        <taxon>Lophotrochozoa</taxon>
        <taxon>Platyhelminthes</taxon>
        <taxon>Trematoda</taxon>
        <taxon>Digenea</taxon>
        <taxon>Plagiorchiida</taxon>
        <taxon>Troglotremata</taxon>
        <taxon>Troglotrematidae</taxon>
        <taxon>Paragonimus</taxon>
    </lineage>
</organism>